<protein>
    <submittedName>
        <fullName evidence="3">Amidohydrolase family protein</fullName>
    </submittedName>
</protein>
<sequence>MIVDAHVHVAHLARLKVSWETWIGPAGDAAAWAAMYDDDGAPIPARVSGYFADEGVDRVLMFCEYSPKATGWQTIEDVLPVVEHDPQRFRIVANVNPHVHHPVARELDRQLDLGAVALKIHPVHAGVAPNDRELYPAYARCAERGIPVIVHTGPSFFPGATSRHGDPVLMDDVMRDFPELVVILAHGGRGWSYDAAASLALTRENVWLDLAGLPPKRLPTYYAAFGMERIAAKSIFGTDSPAASPARNVAAIRDLGLPGHLADAVLGGNAARVFPGL</sequence>
<name>A0ABU8MXK1_9PSEU</name>
<dbReference type="Gene3D" id="3.20.20.140">
    <property type="entry name" value="Metal-dependent hydrolases"/>
    <property type="match status" value="1"/>
</dbReference>
<dbReference type="EMBL" id="JBBEGN010000026">
    <property type="protein sequence ID" value="MEJ2871648.1"/>
    <property type="molecule type" value="Genomic_DNA"/>
</dbReference>
<dbReference type="CDD" id="cd01292">
    <property type="entry name" value="metallo-dependent_hydrolases"/>
    <property type="match status" value="1"/>
</dbReference>
<dbReference type="Proteomes" id="UP001385809">
    <property type="component" value="Unassembled WGS sequence"/>
</dbReference>
<evidence type="ECO:0000256" key="1">
    <source>
        <dbReference type="ARBA" id="ARBA00023239"/>
    </source>
</evidence>
<dbReference type="RefSeq" id="WP_337698221.1">
    <property type="nucleotide sequence ID" value="NZ_JBBEGN010000026.1"/>
</dbReference>
<dbReference type="InterPro" id="IPR032466">
    <property type="entry name" value="Metal_Hydrolase"/>
</dbReference>
<organism evidence="3 4">
    <name type="scientific">Actinomycetospora aurantiaca</name>
    <dbReference type="NCBI Taxonomy" id="3129233"/>
    <lineage>
        <taxon>Bacteria</taxon>
        <taxon>Bacillati</taxon>
        <taxon>Actinomycetota</taxon>
        <taxon>Actinomycetes</taxon>
        <taxon>Pseudonocardiales</taxon>
        <taxon>Pseudonocardiaceae</taxon>
        <taxon>Actinomycetospora</taxon>
    </lineage>
</organism>
<accession>A0ABU8MXK1</accession>
<dbReference type="PANTHER" id="PTHR21240:SF19">
    <property type="entry name" value="CATALYTIC_ HYDROLASE"/>
    <property type="match status" value="1"/>
</dbReference>
<comment type="caution">
    <text evidence="3">The sequence shown here is derived from an EMBL/GenBank/DDBJ whole genome shotgun (WGS) entry which is preliminary data.</text>
</comment>
<evidence type="ECO:0000259" key="2">
    <source>
        <dbReference type="Pfam" id="PF04909"/>
    </source>
</evidence>
<evidence type="ECO:0000313" key="4">
    <source>
        <dbReference type="Proteomes" id="UP001385809"/>
    </source>
</evidence>
<dbReference type="PANTHER" id="PTHR21240">
    <property type="entry name" value="2-AMINO-3-CARBOXYLMUCONATE-6-SEMIALDEHYDE DECARBOXYLASE"/>
    <property type="match status" value="1"/>
</dbReference>
<dbReference type="InterPro" id="IPR032465">
    <property type="entry name" value="ACMSD"/>
</dbReference>
<dbReference type="InterPro" id="IPR006680">
    <property type="entry name" value="Amidohydro-rel"/>
</dbReference>
<keyword evidence="4" id="KW-1185">Reference proteome</keyword>
<dbReference type="SUPFAM" id="SSF51556">
    <property type="entry name" value="Metallo-dependent hydrolases"/>
    <property type="match status" value="1"/>
</dbReference>
<evidence type="ECO:0000313" key="3">
    <source>
        <dbReference type="EMBL" id="MEJ2871648.1"/>
    </source>
</evidence>
<feature type="domain" description="Amidohydrolase-related" evidence="2">
    <location>
        <begin position="3"/>
        <end position="275"/>
    </location>
</feature>
<keyword evidence="1" id="KW-0456">Lyase</keyword>
<dbReference type="Pfam" id="PF04909">
    <property type="entry name" value="Amidohydro_2"/>
    <property type="match status" value="1"/>
</dbReference>
<proteinExistence type="predicted"/>
<gene>
    <name evidence="3" type="ORF">WCD74_28065</name>
</gene>
<reference evidence="3 4" key="1">
    <citation type="submission" date="2024-03" db="EMBL/GenBank/DDBJ databases">
        <title>Actinomycetospora sp. OC33-EN08, a novel actinomycete isolated from wild orchid (Aerides multiflora).</title>
        <authorList>
            <person name="Suriyachadkun C."/>
        </authorList>
    </citation>
    <scope>NUCLEOTIDE SEQUENCE [LARGE SCALE GENOMIC DNA]</scope>
    <source>
        <strain evidence="3 4">OC33-EN08</strain>
    </source>
</reference>